<dbReference type="SUPFAM" id="SSF48403">
    <property type="entry name" value="Ankyrin repeat"/>
    <property type="match status" value="1"/>
</dbReference>
<dbReference type="GeneID" id="59255269"/>
<reference evidence="1 2" key="1">
    <citation type="journal article" date="2020" name="Phytopathology">
        <title>A high-quality genome resource of Botrytis fragariae, a new and rapidly spreading fungal pathogen causing strawberry gray mold in the U.S.A.</title>
        <authorList>
            <person name="Wu Y."/>
            <person name="Saski C.A."/>
            <person name="Schnabel G."/>
            <person name="Xiao S."/>
            <person name="Hu M."/>
        </authorList>
    </citation>
    <scope>NUCLEOTIDE SEQUENCE [LARGE SCALE GENOMIC DNA]</scope>
    <source>
        <strain evidence="1 2">BVB16</strain>
    </source>
</reference>
<sequence length="1080" mass="121843">MAEALGTAVGVVSLGLQVSQGIVSYYSAYRDQAEEIDGIAQRTQALHTTLKHLQASLRSLHSNHTSAVTLVAATVASCADNIKTLETTLQKCQLSVPIGTREKICFLGKKAVFPFRQATLQRLENIVGKLQANVDMAIMALQLEVSCKISEQTSNIVTTSAITTAGIDFIVKELQSLNASFTHIDAVLPTLKDVMDRHLQHGIRSRSLNQYMVQELSNVRMALQDVPEVVEQATSRALKSNKKQHAATVDNISSKVSSKALVTDSDEPAFETVIRKVARSRCPCQSKALLKGKYSYWSFSTRSLQFLRSRIDSSCRRPDCPSRSYFERKNTWELTYSHCSRLFSGILRARLCIISTAGSLLSISPNLTFRRIVSSKSPVFKLMNDIRGRAYKVDSIGVCLDMDDVTIQIGKMLANGQASLTDVNRRGESILHMGCLIAEDLELTNAKVFQSYKRFLRFLAVNTPGTMVNDTNINGERPLEILFGSKVLGYYHPEVPDLCLELIDSMGLELSDSWLENQLIVPGCRWWDNYCRHLAMSLSSFRDVPEILGFHCGALSSAILQRSEDRMLQILANFPDSAHERNTMGQTPLHLSSDWPIGISHLLRIGGQSLVKEQDCMGYLPIAYALYSKCLPAVQLLLNADSPLHSFRADTNNDTLNDAIFFRAEDVFLDALRSSSKDIIICMIDSLVDRRNRLCQLAFQNLPTSKTDKLPISGDHVLDLHASSTCVLLKVFGVDIPPALQIPEEYETIYHLLFVYDIYLREYAIPRVEIAEMFYNAGFREMEEYHCFDSKRTLLMLTWTDHDTSPSEMMDKFKLLGWLIQKGADLHSAKRILQGDRRIPWTPAAHFIVASLLIKDLWIITMEEINLLPNGHPENLSSQSEVREVMFKVLTTSTADPCICACSKSGCTALTILLKQTTLELDEEEIISVFTDLSEEGFSLDSTYWIMRASIMFLLQFIGTDNDVWKILAPEIIRFATFTILELTHTCCVYHPYSEGSPPHHFIPFDIGDHHDIQEEESAQIEELEILVKDFESKYIELAQPILKFFDGYWRSRMLDYDIINTKPYTQDELEKIRELGVKI</sequence>
<dbReference type="Proteomes" id="UP000531561">
    <property type="component" value="Unassembled WGS sequence"/>
</dbReference>
<dbReference type="InterPro" id="IPR036770">
    <property type="entry name" value="Ankyrin_rpt-contain_sf"/>
</dbReference>
<organism evidence="1 2">
    <name type="scientific">Botrytis fragariae</name>
    <dbReference type="NCBI Taxonomy" id="1964551"/>
    <lineage>
        <taxon>Eukaryota</taxon>
        <taxon>Fungi</taxon>
        <taxon>Dikarya</taxon>
        <taxon>Ascomycota</taxon>
        <taxon>Pezizomycotina</taxon>
        <taxon>Leotiomycetes</taxon>
        <taxon>Helotiales</taxon>
        <taxon>Sclerotiniaceae</taxon>
        <taxon>Botrytis</taxon>
    </lineage>
</organism>
<dbReference type="EMBL" id="JABFCT010000002">
    <property type="protein sequence ID" value="KAF5878966.1"/>
    <property type="molecule type" value="Genomic_DNA"/>
</dbReference>
<evidence type="ECO:0000313" key="2">
    <source>
        <dbReference type="Proteomes" id="UP000531561"/>
    </source>
</evidence>
<accession>A0A8H6B3V6</accession>
<name>A0A8H6B3V6_9HELO</name>
<gene>
    <name evidence="1" type="ORF">Bfra_001139</name>
</gene>
<keyword evidence="2" id="KW-1185">Reference proteome</keyword>
<dbReference type="OrthoDB" id="5422117at2759"/>
<comment type="caution">
    <text evidence="1">The sequence shown here is derived from an EMBL/GenBank/DDBJ whole genome shotgun (WGS) entry which is preliminary data.</text>
</comment>
<dbReference type="RefSeq" id="XP_037197910.1">
    <property type="nucleotide sequence ID" value="XM_037331577.1"/>
</dbReference>
<protein>
    <recommendedName>
        <fullName evidence="3">Fungal N-terminal domain-containing protein</fullName>
    </recommendedName>
</protein>
<evidence type="ECO:0000313" key="1">
    <source>
        <dbReference type="EMBL" id="KAF5878966.1"/>
    </source>
</evidence>
<dbReference type="AlphaFoldDB" id="A0A8H6B3V6"/>
<proteinExistence type="predicted"/>
<evidence type="ECO:0008006" key="3">
    <source>
        <dbReference type="Google" id="ProtNLM"/>
    </source>
</evidence>